<keyword evidence="1" id="KW-0808">Transferase</keyword>
<comment type="caution">
    <text evidence="3">The sequence shown here is derived from an EMBL/GenBank/DDBJ whole genome shotgun (WGS) entry which is preliminary data.</text>
</comment>
<dbReference type="InterPro" id="IPR050447">
    <property type="entry name" value="Erg6_SMT_methyltransf"/>
</dbReference>
<dbReference type="RefSeq" id="WP_063874204.1">
    <property type="nucleotide sequence ID" value="NZ_CAWMRI010000264.1"/>
</dbReference>
<dbReference type="AlphaFoldDB" id="A0A166I9T1"/>
<protein>
    <submittedName>
        <fullName evidence="3">Ubiquinone/menaquinone biosynthesis protein</fullName>
    </submittedName>
</protein>
<organism evidence="3 4">
    <name type="scientific">Nodularia spumigena CENA596</name>
    <dbReference type="NCBI Taxonomy" id="1819295"/>
    <lineage>
        <taxon>Bacteria</taxon>
        <taxon>Bacillati</taxon>
        <taxon>Cyanobacteriota</taxon>
        <taxon>Cyanophyceae</taxon>
        <taxon>Nostocales</taxon>
        <taxon>Nodulariaceae</taxon>
        <taxon>Nodularia</taxon>
    </lineage>
</organism>
<name>A0A166I9T1_NODSP</name>
<dbReference type="PANTHER" id="PTHR44068">
    <property type="entry name" value="ZGC:194242"/>
    <property type="match status" value="1"/>
</dbReference>
<dbReference type="Proteomes" id="UP000076555">
    <property type="component" value="Unassembled WGS sequence"/>
</dbReference>
<dbReference type="PANTHER" id="PTHR44068:SF11">
    <property type="entry name" value="GERANYL DIPHOSPHATE 2-C-METHYLTRANSFERASE"/>
    <property type="match status" value="1"/>
</dbReference>
<dbReference type="InterPro" id="IPR029063">
    <property type="entry name" value="SAM-dependent_MTases_sf"/>
</dbReference>
<evidence type="ECO:0000313" key="3">
    <source>
        <dbReference type="EMBL" id="KZL48114.1"/>
    </source>
</evidence>
<gene>
    <name evidence="3" type="ORF">A2T98_19560</name>
</gene>
<sequence length="272" mass="31025">MGYFDTLIDKFAEDNQLETAFGQHIHWGYWEDPSQAKGTLLDFALAANNLSQKVIQVSEINHGDHILDAGCGFGGTISMLNNQFSQLNLVGVNIDEAQVIRARETIQPQNDNRINFVCANACDLPDFTHLFDYAIALECIFAFPSRKIFFKEVRNQLKPGGKLIIVDFLINDKINRLWQNLEKQVLNRLITDTYGSKATQKINFISLRDYQEIAKNTGFELEKVVNINKNVQPTYPVINKLIVKSFGDWITATGLEYFSLFDLISYEILVFK</sequence>
<dbReference type="SUPFAM" id="SSF53335">
    <property type="entry name" value="S-adenosyl-L-methionine-dependent methyltransferases"/>
    <property type="match status" value="1"/>
</dbReference>
<evidence type="ECO:0000256" key="1">
    <source>
        <dbReference type="ARBA" id="ARBA00022679"/>
    </source>
</evidence>
<reference evidence="3 4" key="1">
    <citation type="submission" date="2016-04" db="EMBL/GenBank/DDBJ databases">
        <title>Draft Genome Assembly of the Bloom-forming Cyanobacterium Nodularia spumigena Strain CENA596 in Shrimp Production Ponds.</title>
        <authorList>
            <person name="Popin R.V."/>
            <person name="Rigonato J."/>
            <person name="Abreu V.A."/>
            <person name="Andreote A.P."/>
            <person name="Silveira S.B."/>
            <person name="Odebrecht C."/>
            <person name="Fiore M.F."/>
        </authorList>
    </citation>
    <scope>NUCLEOTIDE SEQUENCE [LARGE SCALE GENOMIC DNA]</scope>
    <source>
        <strain evidence="3 4">CENA596</strain>
    </source>
</reference>
<evidence type="ECO:0000259" key="2">
    <source>
        <dbReference type="Pfam" id="PF08241"/>
    </source>
</evidence>
<evidence type="ECO:0000313" key="4">
    <source>
        <dbReference type="Proteomes" id="UP000076555"/>
    </source>
</evidence>
<proteinExistence type="predicted"/>
<dbReference type="GO" id="GO:0008757">
    <property type="term" value="F:S-adenosylmethionine-dependent methyltransferase activity"/>
    <property type="evidence" value="ECO:0007669"/>
    <property type="project" value="InterPro"/>
</dbReference>
<accession>A0A166I9T1</accession>
<dbReference type="GeneID" id="78016553"/>
<dbReference type="OrthoDB" id="9769602at2"/>
<dbReference type="InterPro" id="IPR013216">
    <property type="entry name" value="Methyltransf_11"/>
</dbReference>
<dbReference type="Pfam" id="PF08241">
    <property type="entry name" value="Methyltransf_11"/>
    <property type="match status" value="1"/>
</dbReference>
<keyword evidence="3" id="KW-0830">Ubiquinone</keyword>
<feature type="domain" description="Methyltransferase type 11" evidence="2">
    <location>
        <begin position="67"/>
        <end position="165"/>
    </location>
</feature>
<dbReference type="CDD" id="cd02440">
    <property type="entry name" value="AdoMet_MTases"/>
    <property type="match status" value="1"/>
</dbReference>
<dbReference type="Gene3D" id="3.40.50.150">
    <property type="entry name" value="Vaccinia Virus protein VP39"/>
    <property type="match status" value="1"/>
</dbReference>
<dbReference type="EMBL" id="LWAJ01000264">
    <property type="protein sequence ID" value="KZL48114.1"/>
    <property type="molecule type" value="Genomic_DNA"/>
</dbReference>